<feature type="region of interest" description="Disordered" evidence="1">
    <location>
        <begin position="1"/>
        <end position="72"/>
    </location>
</feature>
<dbReference type="Gene3D" id="3.10.330.10">
    <property type="match status" value="1"/>
</dbReference>
<reference evidence="4 5" key="2">
    <citation type="journal article" date="2015" name="Eukaryot. Cell">
        <title>Asexual propagation of a virulent clone complex in a human and feline outbreak of sporotrichosis.</title>
        <authorList>
            <person name="Teixeira Mde M."/>
            <person name="Rodrigues A.M."/>
            <person name="Tsui C.K."/>
            <person name="de Almeida L.G."/>
            <person name="Van Diepeningen A.D."/>
            <person name="van den Ende B.G."/>
            <person name="Fernandes G.F."/>
            <person name="Kano R."/>
            <person name="Hamelin R.C."/>
            <person name="Lopes-Bezerra L.M."/>
            <person name="Vasconcelos A.T."/>
            <person name="de Hoog S."/>
            <person name="de Camargo Z.P."/>
            <person name="Felipe M.S."/>
        </authorList>
    </citation>
    <scope>NUCLEOTIDE SEQUENCE [LARGE SCALE GENOMIC DNA]</scope>
    <source>
        <strain evidence="4 5">1099-18</strain>
    </source>
</reference>
<dbReference type="GO" id="GO:0036503">
    <property type="term" value="P:ERAD pathway"/>
    <property type="evidence" value="ECO:0007669"/>
    <property type="project" value="TreeGrafter"/>
</dbReference>
<dbReference type="GO" id="GO:0006511">
    <property type="term" value="P:ubiquitin-dependent protein catabolic process"/>
    <property type="evidence" value="ECO:0007669"/>
    <property type="project" value="InterPro"/>
</dbReference>
<feature type="domain" description="Ubiquitin fusion degradation protein UFD1 N-terminal subdomain 2" evidence="3">
    <location>
        <begin position="203"/>
        <end position="281"/>
    </location>
</feature>
<dbReference type="InterPro" id="IPR004854">
    <property type="entry name" value="Ufd1-like"/>
</dbReference>
<dbReference type="Gene3D" id="6.10.130.10">
    <property type="entry name" value="Ubiquitin-protein ligase E3A, N-terminal zinc-binding domain (AZUL)"/>
    <property type="match status" value="1"/>
</dbReference>
<dbReference type="GO" id="GO:0034098">
    <property type="term" value="C:VCP-NPL4-UFD1 AAA ATPase complex"/>
    <property type="evidence" value="ECO:0007669"/>
    <property type="project" value="TreeGrafter"/>
</dbReference>
<feature type="compositionally biased region" description="Basic and acidic residues" evidence="1">
    <location>
        <begin position="467"/>
        <end position="482"/>
    </location>
</feature>
<evidence type="ECO:0000259" key="3">
    <source>
        <dbReference type="Pfam" id="PF24842"/>
    </source>
</evidence>
<comment type="caution">
    <text evidence="4">The sequence shown here is derived from an EMBL/GenBank/DDBJ whole genome shotgun (WGS) entry which is preliminary data.</text>
</comment>
<name>A0A0F2MEW2_SPOSC</name>
<dbReference type="InterPro" id="IPR042299">
    <property type="entry name" value="Ufd1-like_Nn"/>
</dbReference>
<feature type="region of interest" description="Disordered" evidence="1">
    <location>
        <begin position="297"/>
        <end position="323"/>
    </location>
</feature>
<dbReference type="InterPro" id="IPR055418">
    <property type="entry name" value="UFD1_N2"/>
</dbReference>
<feature type="domain" description="DUF7590" evidence="2">
    <location>
        <begin position="318"/>
        <end position="451"/>
    </location>
</feature>
<accession>A0A0F2MEW2</accession>
<feature type="region of interest" description="Disordered" evidence="1">
    <location>
        <begin position="614"/>
        <end position="635"/>
    </location>
</feature>
<dbReference type="Pfam" id="PF24842">
    <property type="entry name" value="UFD1_N2"/>
    <property type="match status" value="1"/>
</dbReference>
<organism evidence="4 5">
    <name type="scientific">Sporothrix schenckii 1099-18</name>
    <dbReference type="NCBI Taxonomy" id="1397361"/>
    <lineage>
        <taxon>Eukaryota</taxon>
        <taxon>Fungi</taxon>
        <taxon>Dikarya</taxon>
        <taxon>Ascomycota</taxon>
        <taxon>Pezizomycotina</taxon>
        <taxon>Sordariomycetes</taxon>
        <taxon>Sordariomycetidae</taxon>
        <taxon>Ophiostomatales</taxon>
        <taxon>Ophiostomataceae</taxon>
        <taxon>Sporothrix</taxon>
    </lineage>
</organism>
<dbReference type="KEGG" id="ssck:SPSK_07047"/>
<dbReference type="PANTHER" id="PTHR12555">
    <property type="entry name" value="UBIQUITIN FUSION DEGRADATON PROTEIN 1"/>
    <property type="match status" value="1"/>
</dbReference>
<dbReference type="OrthoDB" id="193703at2759"/>
<evidence type="ECO:0000313" key="5">
    <source>
        <dbReference type="Proteomes" id="UP000033710"/>
    </source>
</evidence>
<dbReference type="InterPro" id="IPR056012">
    <property type="entry name" value="DUF7590"/>
</dbReference>
<dbReference type="PANTHER" id="PTHR12555:SF15">
    <property type="entry name" value="FUSION DEGRADATION PROTEIN (UFD1), PUTATIVE (AFU_ORTHOLOGUE AFUA_4G04640)-RELATED"/>
    <property type="match status" value="1"/>
</dbReference>
<sequence>MEDDDDDQQLQLEVEQQSPQLKIRYEEVFTLSSPGQTSSSPSPPPTDAFSRVTDSSTVGRPRTRPQGDKILLPPSALEGLLSAAARARQQANNAASSSNGSRYGGRSAFGSLDDFHSFGYSRGGGASGGDGYDLPQPLTFRLVSASTGKSVYAGIREFSAREGEVVLSDYLTRALGLGLDESKSSDATDTTDRLVVTFYPLPKGTFVHLRPLAAGYNPADWRPLLERQLREGYTTLTRGAEFTVRNGHGTAGEFRFRVDGFKPAGDGICVVDTDLEVDIEALDEEQARETLRQIQGDAVPLGGGNGAPQGSDESGSATSPGGAIDIWKPVSGQVRAGEYVDYELPSWDRSRPLAIVLSGFDEEEEDKGYAVDLLVSPYSSRHRARPRETEHVWANFGVADSSTDNAKTIVLQAAHDELEAAEALWISVHGWKDPDNTTPSAKAHSFTLRAKIVLEDDGGSVLGGATEKAEKATDSASHAPDEEQCKNCGQWVPSRSMVLHENFCLRNNVVCPTCKQVFAKRSEAWANHWHCALDPSGGDDGGHGTTAASKTKHDLIFHPGFLGADRLYHCPADTCAGVVPPFTSLPDLARHRTTSCPSKLILCQFCQLEVPQEGDPTDPSVDAATQLTGQTPHERADGARTTDCYLCGAIVRMRDMGAHLQHHDLDRQRRVPPDVCRDALCGRTRFGVGPKGHIKAPPAAAAAAAAAAATSGAHQLGLCSTCFAPLYVSTHDPEGKALRRRVERRYLAQLLTGCGKAWCANRDWCKTARANHGLGPFAGPDGTPAVGTGALLPLVKPLVSEAVSEPNKPVHFCVDEETQKRRAVAELLAGQGGGVYDLAWCVAACEAEGADATLAWEWLNNWAPQKRAGE</sequence>
<dbReference type="EMBL" id="AXCR01000004">
    <property type="protein sequence ID" value="KJR88228.1"/>
    <property type="molecule type" value="Genomic_DNA"/>
</dbReference>
<dbReference type="AlphaFoldDB" id="A0A0F2MEW2"/>
<dbReference type="RefSeq" id="XP_016590904.1">
    <property type="nucleotide sequence ID" value="XM_016733717.1"/>
</dbReference>
<feature type="region of interest" description="Disordered" evidence="1">
    <location>
        <begin position="463"/>
        <end position="482"/>
    </location>
</feature>
<proteinExistence type="predicted"/>
<dbReference type="VEuPathDB" id="FungiDB:SPSK_07047"/>
<gene>
    <name evidence="4" type="ORF">SPSK_07047</name>
</gene>
<evidence type="ECO:0000259" key="2">
    <source>
        <dbReference type="Pfam" id="PF24503"/>
    </source>
</evidence>
<evidence type="ECO:0000256" key="1">
    <source>
        <dbReference type="SAM" id="MobiDB-lite"/>
    </source>
</evidence>
<dbReference type="Proteomes" id="UP000033710">
    <property type="component" value="Unassembled WGS sequence"/>
</dbReference>
<dbReference type="InterPro" id="IPR042556">
    <property type="entry name" value="AZUL_sf"/>
</dbReference>
<dbReference type="GO" id="GO:0031593">
    <property type="term" value="F:polyubiquitin modification-dependent protein binding"/>
    <property type="evidence" value="ECO:0007669"/>
    <property type="project" value="TreeGrafter"/>
</dbReference>
<dbReference type="GeneID" id="27668994"/>
<reference evidence="4 5" key="1">
    <citation type="journal article" date="2014" name="BMC Genomics">
        <title>Comparative genomics of the major fungal agents of human and animal Sporotrichosis: Sporothrix schenckii and Sporothrix brasiliensis.</title>
        <authorList>
            <person name="Teixeira M.M."/>
            <person name="de Almeida L.G."/>
            <person name="Kubitschek-Barreira P."/>
            <person name="Alves F.L."/>
            <person name="Kioshima E.S."/>
            <person name="Abadio A.K."/>
            <person name="Fernandes L."/>
            <person name="Derengowski L.S."/>
            <person name="Ferreira K.S."/>
            <person name="Souza R.C."/>
            <person name="Ruiz J.C."/>
            <person name="de Andrade N.C."/>
            <person name="Paes H.C."/>
            <person name="Nicola A.M."/>
            <person name="Albuquerque P."/>
            <person name="Gerber A.L."/>
            <person name="Martins V.P."/>
            <person name="Peconick L.D."/>
            <person name="Neto A.V."/>
            <person name="Chaucanez C.B."/>
            <person name="Silva P.A."/>
            <person name="Cunha O.L."/>
            <person name="de Oliveira F.F."/>
            <person name="dos Santos T.C."/>
            <person name="Barros A.L."/>
            <person name="Soares M.A."/>
            <person name="de Oliveira L.M."/>
            <person name="Marini M.M."/>
            <person name="Villalobos-Duno H."/>
            <person name="Cunha M.M."/>
            <person name="de Hoog S."/>
            <person name="da Silveira J.F."/>
            <person name="Henrissat B."/>
            <person name="Nino-Vega G.A."/>
            <person name="Cisalpino P.S."/>
            <person name="Mora-Montes H.M."/>
            <person name="Almeida S.R."/>
            <person name="Stajich J.E."/>
            <person name="Lopes-Bezerra L.M."/>
            <person name="Vasconcelos A.T."/>
            <person name="Felipe M.S."/>
        </authorList>
    </citation>
    <scope>NUCLEOTIDE SEQUENCE [LARGE SCALE GENOMIC DNA]</scope>
    <source>
        <strain evidence="4 5">1099-18</strain>
    </source>
</reference>
<dbReference type="Pfam" id="PF24503">
    <property type="entry name" value="DUF7590"/>
    <property type="match status" value="1"/>
</dbReference>
<protein>
    <submittedName>
        <fullName evidence="4">Ubiquitin fusion degradation protein (Ufd1)</fullName>
    </submittedName>
</protein>
<dbReference type="Pfam" id="PF23580">
    <property type="entry name" value="Znf_XAF1_N"/>
    <property type="match status" value="1"/>
</dbReference>
<dbReference type="Gene3D" id="2.40.40.50">
    <property type="entry name" value="Ubiquitin fusion degradation protein UFD1, N-terminal domain"/>
    <property type="match status" value="1"/>
</dbReference>
<evidence type="ECO:0000313" key="4">
    <source>
        <dbReference type="EMBL" id="KJR88228.1"/>
    </source>
</evidence>